<reference evidence="5 6" key="1">
    <citation type="submission" date="2019-10" db="EMBL/GenBank/DDBJ databases">
        <title>Alkalibaculum tamaniensis sp.nov., a new alkaliphilic acetogen, isolated on methoxylated aromatics from a mud volcano.</title>
        <authorList>
            <person name="Khomyakova M.A."/>
            <person name="Merkel A.Y."/>
            <person name="Bonch-Osmolovskaya E.A."/>
            <person name="Slobodkin A.I."/>
        </authorList>
    </citation>
    <scope>NUCLEOTIDE SEQUENCE [LARGE SCALE GENOMIC DNA]</scope>
    <source>
        <strain evidence="5 6">M08DMB</strain>
    </source>
</reference>
<dbReference type="RefSeq" id="WP_152800961.1">
    <property type="nucleotide sequence ID" value="NZ_WHNX01000002.1"/>
</dbReference>
<organism evidence="5 6">
    <name type="scientific">Alkalibaculum sporogenes</name>
    <dbReference type="NCBI Taxonomy" id="2655001"/>
    <lineage>
        <taxon>Bacteria</taxon>
        <taxon>Bacillati</taxon>
        <taxon>Bacillota</taxon>
        <taxon>Clostridia</taxon>
        <taxon>Eubacteriales</taxon>
        <taxon>Eubacteriaceae</taxon>
        <taxon>Alkalibaculum</taxon>
    </lineage>
</organism>
<evidence type="ECO:0000256" key="1">
    <source>
        <dbReference type="ARBA" id="ARBA00007154"/>
    </source>
</evidence>
<evidence type="ECO:0000256" key="4">
    <source>
        <dbReference type="PIRSR" id="PIRSR000858-1"/>
    </source>
</evidence>
<dbReference type="PIRSF" id="PIRSF000858">
    <property type="entry name" value="SCOT-t"/>
    <property type="match status" value="1"/>
</dbReference>
<comment type="similarity">
    <text evidence="1 3">Belongs to the 3-oxoacid CoA-transferase family.</text>
</comment>
<feature type="active site" description="5-glutamyl coenzyme A thioester intermediate" evidence="4">
    <location>
        <position position="321"/>
    </location>
</feature>
<dbReference type="GO" id="GO:0008410">
    <property type="term" value="F:CoA-transferase activity"/>
    <property type="evidence" value="ECO:0007669"/>
    <property type="project" value="InterPro"/>
</dbReference>
<dbReference type="Gene3D" id="3.40.1080.10">
    <property type="entry name" value="Glutaconate Coenzyme A-transferase"/>
    <property type="match status" value="2"/>
</dbReference>
<evidence type="ECO:0000256" key="2">
    <source>
        <dbReference type="ARBA" id="ARBA00022679"/>
    </source>
</evidence>
<evidence type="ECO:0000313" key="6">
    <source>
        <dbReference type="Proteomes" id="UP000440004"/>
    </source>
</evidence>
<dbReference type="GO" id="GO:0046952">
    <property type="term" value="P:ketone body catabolic process"/>
    <property type="evidence" value="ECO:0007669"/>
    <property type="project" value="InterPro"/>
</dbReference>
<name>A0A6A7K511_9FIRM</name>
<evidence type="ECO:0000256" key="3">
    <source>
        <dbReference type="PIRNR" id="PIRNR000858"/>
    </source>
</evidence>
<comment type="caution">
    <text evidence="5">The sequence shown here is derived from an EMBL/GenBank/DDBJ whole genome shotgun (WGS) entry which is preliminary data.</text>
</comment>
<proteinExistence type="inferred from homology"/>
<dbReference type="InterPro" id="IPR014388">
    <property type="entry name" value="3-oxoacid_CoA-transferase"/>
</dbReference>
<dbReference type="InterPro" id="IPR037171">
    <property type="entry name" value="NagB/RpiA_transferase-like"/>
</dbReference>
<keyword evidence="2 3" id="KW-0808">Transferase</keyword>
<accession>A0A6A7K511</accession>
<dbReference type="Proteomes" id="UP000440004">
    <property type="component" value="Unassembled WGS sequence"/>
</dbReference>
<dbReference type="AlphaFoldDB" id="A0A6A7K511"/>
<keyword evidence="6" id="KW-1185">Reference proteome</keyword>
<dbReference type="Pfam" id="PF01144">
    <property type="entry name" value="CoA_trans"/>
    <property type="match status" value="1"/>
</dbReference>
<dbReference type="InterPro" id="IPR004165">
    <property type="entry name" value="CoA_trans_fam_I"/>
</dbReference>
<protein>
    <submittedName>
        <fullName evidence="5">Acyl CoA:acetate/3-ketoacid CoA transferase</fullName>
    </submittedName>
</protein>
<dbReference type="PANTHER" id="PTHR43293:SF1">
    <property type="entry name" value="ACETATE COA-TRANSFERASE YDIF"/>
    <property type="match status" value="1"/>
</dbReference>
<dbReference type="SUPFAM" id="SSF100950">
    <property type="entry name" value="NagB/RpiA/CoA transferase-like"/>
    <property type="match status" value="2"/>
</dbReference>
<dbReference type="EMBL" id="WHNX01000002">
    <property type="protein sequence ID" value="MPW24461.1"/>
    <property type="molecule type" value="Genomic_DNA"/>
</dbReference>
<dbReference type="SMART" id="SM00882">
    <property type="entry name" value="CoA_trans"/>
    <property type="match status" value="2"/>
</dbReference>
<evidence type="ECO:0000313" key="5">
    <source>
        <dbReference type="EMBL" id="MPW24461.1"/>
    </source>
</evidence>
<gene>
    <name evidence="5" type="ORF">GC105_01465</name>
</gene>
<dbReference type="PANTHER" id="PTHR43293">
    <property type="entry name" value="ACETATE COA-TRANSFERASE YDIF"/>
    <property type="match status" value="1"/>
</dbReference>
<sequence>MKQVSSREAVDMIKDGSTVAWTTAGLCCFAEEVAMDLENKFLETGKPNKITAVHSCGCGDGKTRGMSHLAHEGLVSRLISGHTGQSKSMGQLISDNNIEAYLLPQGVMAHMWREIAGKKPGVITKVGLGTFVDPRMQGGKVSEKTKDDLVKLIELDGEEWLHYKTFPIDVAVIRATTADENGNLTMDREGLLLEALPMAQAAKNSGGIVIAQVEYIAKSNTLHPLQVKVPGVLVDYVVVAKPENHMQTIGTKFNPSFSGDLKIPIDSIKPLPLNERKIIARRAAMELEENTIINLGIGVPSGIANVATEEGIAEMITMTTELGTYGGTPGGGEDFGVAYNPDAIIEHEAQFDFYDGGGLDATFLGLAQTDKEGNLNVSKFGSRVVGAGGFINISQNSKKVIFCGTFTAGAKYKIENGKINIIQEGTTKKFVDKVEHVTFSGQYAKKINQTVIYITERAVFRLEDGVMTLTEIAPGIDIETDIIAAMEFTPKISPNIKEMPQELFEEKWNQLGLILKNKK</sequence>